<name>A0A0J7IIB7_9FLAO</name>
<evidence type="ECO:0000256" key="3">
    <source>
        <dbReference type="ARBA" id="ARBA00013833"/>
    </source>
</evidence>
<keyword evidence="7 9" id="KW-0472">Membrane</keyword>
<organism evidence="12 13">
    <name type="scientific">Chryseobacterium angstadtii</name>
    <dbReference type="NCBI Taxonomy" id="558151"/>
    <lineage>
        <taxon>Bacteria</taxon>
        <taxon>Pseudomonadati</taxon>
        <taxon>Bacteroidota</taxon>
        <taxon>Flavobacteriia</taxon>
        <taxon>Flavobacteriales</taxon>
        <taxon>Weeksellaceae</taxon>
        <taxon>Chryseobacterium group</taxon>
        <taxon>Chryseobacterium</taxon>
    </lineage>
</organism>
<evidence type="ECO:0000256" key="2">
    <source>
        <dbReference type="ARBA" id="ARBA00009298"/>
    </source>
</evidence>
<evidence type="ECO:0000256" key="9">
    <source>
        <dbReference type="SAM" id="Phobius"/>
    </source>
</evidence>
<comment type="function">
    <text evidence="8">Virulence factor required for growth in low Mg(2+) medium and for intramacrophage survival. May be involved in regulating membrane potential by activating Na(+)/K(+)-ATPase.</text>
</comment>
<evidence type="ECO:0000256" key="4">
    <source>
        <dbReference type="ARBA" id="ARBA00022475"/>
    </source>
</evidence>
<feature type="transmembrane region" description="Helical" evidence="9">
    <location>
        <begin position="98"/>
        <end position="120"/>
    </location>
</feature>
<evidence type="ECO:0000313" key="12">
    <source>
        <dbReference type="EMBL" id="KMQ65726.1"/>
    </source>
</evidence>
<comment type="subcellular location">
    <subcellularLocation>
        <location evidence="1">Cell membrane</location>
        <topology evidence="1">Multi-pass membrane protein</topology>
    </subcellularLocation>
</comment>
<feature type="domain" description="MgtC-like C-terminal" evidence="11">
    <location>
        <begin position="144"/>
        <end position="222"/>
    </location>
</feature>
<dbReference type="PATRIC" id="fig|558151.6.peg.1600"/>
<dbReference type="OrthoDB" id="9811198at2"/>
<dbReference type="AlphaFoldDB" id="A0A0J7IIB7"/>
<evidence type="ECO:0000256" key="7">
    <source>
        <dbReference type="ARBA" id="ARBA00023136"/>
    </source>
</evidence>
<comment type="caution">
    <text evidence="12">The sequence shown here is derived from an EMBL/GenBank/DDBJ whole genome shotgun (WGS) entry which is preliminary data.</text>
</comment>
<evidence type="ECO:0000256" key="8">
    <source>
        <dbReference type="ARBA" id="ARBA00025369"/>
    </source>
</evidence>
<protein>
    <recommendedName>
        <fullName evidence="3">Protein MgtC</fullName>
    </recommendedName>
</protein>
<dbReference type="Pfam" id="PF21770">
    <property type="entry name" value="MgtC_SapB_C"/>
    <property type="match status" value="1"/>
</dbReference>
<dbReference type="InterPro" id="IPR003416">
    <property type="entry name" value="MgtC/SapB/SrpB/YhiD_fam"/>
</dbReference>
<comment type="similarity">
    <text evidence="2">Belongs to the MgtC/SapB family.</text>
</comment>
<dbReference type="PRINTS" id="PR01837">
    <property type="entry name" value="MGTCSAPBPROT"/>
</dbReference>
<dbReference type="GO" id="GO:0005886">
    <property type="term" value="C:plasma membrane"/>
    <property type="evidence" value="ECO:0007669"/>
    <property type="project" value="UniProtKB-SubCell"/>
</dbReference>
<dbReference type="RefSeq" id="WP_048506029.1">
    <property type="nucleotide sequence ID" value="NZ_LFND01000002.1"/>
</dbReference>
<dbReference type="InterPro" id="IPR048640">
    <property type="entry name" value="MgtC-like_C"/>
</dbReference>
<dbReference type="EMBL" id="LFND01000002">
    <property type="protein sequence ID" value="KMQ65726.1"/>
    <property type="molecule type" value="Genomic_DNA"/>
</dbReference>
<feature type="transmembrane region" description="Helical" evidence="9">
    <location>
        <begin position="61"/>
        <end position="78"/>
    </location>
</feature>
<evidence type="ECO:0000259" key="10">
    <source>
        <dbReference type="Pfam" id="PF02308"/>
    </source>
</evidence>
<dbReference type="STRING" id="558151.ACM46_07625"/>
<keyword evidence="6 9" id="KW-1133">Transmembrane helix</keyword>
<dbReference type="Pfam" id="PF02308">
    <property type="entry name" value="MgtC"/>
    <property type="match status" value="1"/>
</dbReference>
<dbReference type="InterPro" id="IPR049177">
    <property type="entry name" value="MgtC_SapB_SrpB_YhiD_N"/>
</dbReference>
<keyword evidence="4" id="KW-1003">Cell membrane</keyword>
<sequence>MTTLEFAIRLSTALVLGTAIGFERQWHQKNAGLRTNTLVCLGSAAFVLLSLKIGGDATGRIASYIVSGIGFLGGGVIMKDGLTVRGLNTAATLWCSASVGSLAALGFVTEAGLTAGLIILTHTVLRPLGKTLGSPTIRTSTSEYLITIKCRTEIENHARVLLMQSFNSTDQILLKSLTSDDTETPENIVISAEVYSSSPQDSMIEKAVSRLTLEDKITKVSWEIIGSENDL</sequence>
<evidence type="ECO:0000256" key="6">
    <source>
        <dbReference type="ARBA" id="ARBA00022989"/>
    </source>
</evidence>
<evidence type="ECO:0000256" key="5">
    <source>
        <dbReference type="ARBA" id="ARBA00022692"/>
    </source>
</evidence>
<keyword evidence="13" id="KW-1185">Reference proteome</keyword>
<dbReference type="PANTHER" id="PTHR33778">
    <property type="entry name" value="PROTEIN MGTC"/>
    <property type="match status" value="1"/>
</dbReference>
<dbReference type="Proteomes" id="UP000036261">
    <property type="component" value="Unassembled WGS sequence"/>
</dbReference>
<accession>A0A0J7IIB7</accession>
<dbReference type="Gene3D" id="3.30.70.260">
    <property type="match status" value="1"/>
</dbReference>
<evidence type="ECO:0000259" key="11">
    <source>
        <dbReference type="Pfam" id="PF21770"/>
    </source>
</evidence>
<reference evidence="12 13" key="1">
    <citation type="journal article" date="2013" name="Int. J. Syst. Evol. Microbiol.">
        <title>Chryseobacterium angstadtii sp. nov., isolated from a newt tank.</title>
        <authorList>
            <person name="Kirk K.E."/>
            <person name="Hoffman J.A."/>
            <person name="Smith K.A."/>
            <person name="Strahan B.L."/>
            <person name="Failor K.C."/>
            <person name="Krebs J.E."/>
            <person name="Gale A.N."/>
            <person name="Do T.D."/>
            <person name="Sontag T.C."/>
            <person name="Batties A.M."/>
            <person name="Mistiszyn K."/>
            <person name="Newman J.D."/>
        </authorList>
    </citation>
    <scope>NUCLEOTIDE SEQUENCE [LARGE SCALE GENOMIC DNA]</scope>
    <source>
        <strain evidence="12 13">KM</strain>
    </source>
</reference>
<dbReference type="PANTHER" id="PTHR33778:SF3">
    <property type="entry name" value="PROTEIN MGTC"/>
    <property type="match status" value="1"/>
</dbReference>
<evidence type="ECO:0000256" key="1">
    <source>
        <dbReference type="ARBA" id="ARBA00004651"/>
    </source>
</evidence>
<proteinExistence type="inferred from homology"/>
<feature type="domain" description="MgtC/SapB/SrpB/YhiD N-terminal" evidence="10">
    <location>
        <begin position="10"/>
        <end position="129"/>
    </location>
</feature>
<keyword evidence="5 9" id="KW-0812">Transmembrane</keyword>
<feature type="transmembrane region" description="Helical" evidence="9">
    <location>
        <begin position="31"/>
        <end position="49"/>
    </location>
</feature>
<evidence type="ECO:0000313" key="13">
    <source>
        <dbReference type="Proteomes" id="UP000036261"/>
    </source>
</evidence>
<gene>
    <name evidence="12" type="ORF">ACM46_07625</name>
</gene>